<keyword evidence="1 3" id="KW-0808">Transferase</keyword>
<dbReference type="PANTHER" id="PTHR46401:SF2">
    <property type="entry name" value="GLYCOSYLTRANSFERASE WBBK-RELATED"/>
    <property type="match status" value="1"/>
</dbReference>
<proteinExistence type="predicted"/>
<dbReference type="GO" id="GO:0009103">
    <property type="term" value="P:lipopolysaccharide biosynthetic process"/>
    <property type="evidence" value="ECO:0007669"/>
    <property type="project" value="TreeGrafter"/>
</dbReference>
<accession>A0A7X0XEV1</accession>
<evidence type="ECO:0000313" key="4">
    <source>
        <dbReference type="Proteomes" id="UP000533953"/>
    </source>
</evidence>
<organism evidence="3 4">
    <name type="scientific">Listeria booriae</name>
    <dbReference type="NCBI Taxonomy" id="1552123"/>
    <lineage>
        <taxon>Bacteria</taxon>
        <taxon>Bacillati</taxon>
        <taxon>Bacillota</taxon>
        <taxon>Bacilli</taxon>
        <taxon>Bacillales</taxon>
        <taxon>Listeriaceae</taxon>
        <taxon>Listeria</taxon>
    </lineage>
</organism>
<evidence type="ECO:0000259" key="2">
    <source>
        <dbReference type="Pfam" id="PF00534"/>
    </source>
</evidence>
<evidence type="ECO:0000256" key="1">
    <source>
        <dbReference type="ARBA" id="ARBA00022679"/>
    </source>
</evidence>
<comment type="caution">
    <text evidence="3">The sequence shown here is derived from an EMBL/GenBank/DDBJ whole genome shotgun (WGS) entry which is preliminary data.</text>
</comment>
<gene>
    <name evidence="3" type="ORF">HCI99_13615</name>
</gene>
<dbReference type="GO" id="GO:0016757">
    <property type="term" value="F:glycosyltransferase activity"/>
    <property type="evidence" value="ECO:0007669"/>
    <property type="project" value="InterPro"/>
</dbReference>
<protein>
    <submittedName>
        <fullName evidence="3">Glycosyltransferase family 4 protein</fullName>
    </submittedName>
</protein>
<dbReference type="InterPro" id="IPR001296">
    <property type="entry name" value="Glyco_trans_1"/>
</dbReference>
<dbReference type="Pfam" id="PF00534">
    <property type="entry name" value="Glycos_transf_1"/>
    <property type="match status" value="1"/>
</dbReference>
<dbReference type="AlphaFoldDB" id="A0A7X0XEV1"/>
<reference evidence="3 4" key="1">
    <citation type="submission" date="2020-03" db="EMBL/GenBank/DDBJ databases">
        <title>Soil Listeria distribution.</title>
        <authorList>
            <person name="Liao J."/>
            <person name="Wiedmann M."/>
        </authorList>
    </citation>
    <scope>NUCLEOTIDE SEQUENCE [LARGE SCALE GENOMIC DNA]</scope>
    <source>
        <strain evidence="3 4">FSL L7-1547</strain>
    </source>
</reference>
<dbReference type="SUPFAM" id="SSF53756">
    <property type="entry name" value="UDP-Glycosyltransferase/glycogen phosphorylase"/>
    <property type="match status" value="1"/>
</dbReference>
<name>A0A7X0XEV1_9LIST</name>
<evidence type="ECO:0000313" key="3">
    <source>
        <dbReference type="EMBL" id="MBC1492854.1"/>
    </source>
</evidence>
<dbReference type="Gene3D" id="3.40.50.2000">
    <property type="entry name" value="Glycogen Phosphorylase B"/>
    <property type="match status" value="2"/>
</dbReference>
<dbReference type="EMBL" id="JAASTX010000020">
    <property type="protein sequence ID" value="MBC1492854.1"/>
    <property type="molecule type" value="Genomic_DNA"/>
</dbReference>
<dbReference type="PANTHER" id="PTHR46401">
    <property type="entry name" value="GLYCOSYLTRANSFERASE WBBK-RELATED"/>
    <property type="match status" value="1"/>
</dbReference>
<feature type="domain" description="Glycosyl transferase family 1" evidence="2">
    <location>
        <begin position="179"/>
        <end position="347"/>
    </location>
</feature>
<sequence>MFSSVHVWSDTRIFFKEAQTLAANGFEVDFYAIAGQVAYEAGSIPNLQVTTFTKGGKWSRPKIWHELYKRALASDAQYYHFHDFELLPVAVRLKKKQPNACIIYDMHENFPAMIRTKDWIPSLLRQPLSTYLAKKERTYLPHCDHLIFAESSYKEHYTTIDIPKTDILNLPTWQPARSGDKNAKFTFIYVGDIIQDRGVFEMLALIHQLKQRGYETIHLKLIGPMQPHVEEEVMARIAEHNLENNIEWLGRIPYTEIWEHYESSHVGLCLLHPIPNYMHSLATKLFEYMAAGLPILATNIPDWQELLESTQTGLTANVLDIDDVVNKAEQLIADHELRNRFAKNGRQAFETTYNWTTEETKLMDLYKNLNKESRRYASDENINE</sequence>
<dbReference type="Proteomes" id="UP000533953">
    <property type="component" value="Unassembled WGS sequence"/>
</dbReference>